<evidence type="ECO:0000256" key="3">
    <source>
        <dbReference type="SAM" id="MobiDB-lite"/>
    </source>
</evidence>
<comment type="similarity">
    <text evidence="1">Belongs to the glycosyltransferase 15 family.</text>
</comment>
<dbReference type="SUPFAM" id="SSF53448">
    <property type="entry name" value="Nucleotide-diphospho-sugar transferases"/>
    <property type="match status" value="1"/>
</dbReference>
<dbReference type="Gene3D" id="3.90.550.10">
    <property type="entry name" value="Spore Coat Polysaccharide Biosynthesis Protein SpsA, Chain A"/>
    <property type="match status" value="1"/>
</dbReference>
<dbReference type="Proteomes" id="UP000198372">
    <property type="component" value="Unassembled WGS sequence"/>
</dbReference>
<dbReference type="GO" id="GO:0006487">
    <property type="term" value="P:protein N-linked glycosylation"/>
    <property type="evidence" value="ECO:0007669"/>
    <property type="project" value="TreeGrafter"/>
</dbReference>
<evidence type="ECO:0000313" key="5">
    <source>
        <dbReference type="Proteomes" id="UP000198372"/>
    </source>
</evidence>
<gene>
    <name evidence="4" type="ORF">BQ2448_2902</name>
</gene>
<protein>
    <submittedName>
        <fullName evidence="4">BQ2448_2902 protein</fullName>
    </submittedName>
</protein>
<dbReference type="OrthoDB" id="439943at2759"/>
<proteinExistence type="inferred from homology"/>
<keyword evidence="5" id="KW-1185">Reference proteome</keyword>
<dbReference type="PANTHER" id="PTHR31121:SF2">
    <property type="entry name" value="MANNOSYLTRANSFERASE KTR5-RELATED"/>
    <property type="match status" value="1"/>
</dbReference>
<organism evidence="4 5">
    <name type="scientific">Microbotryum intermedium</name>
    <dbReference type="NCBI Taxonomy" id="269621"/>
    <lineage>
        <taxon>Eukaryota</taxon>
        <taxon>Fungi</taxon>
        <taxon>Dikarya</taxon>
        <taxon>Basidiomycota</taxon>
        <taxon>Pucciniomycotina</taxon>
        <taxon>Microbotryomycetes</taxon>
        <taxon>Microbotryales</taxon>
        <taxon>Microbotryaceae</taxon>
        <taxon>Microbotryum</taxon>
    </lineage>
</organism>
<dbReference type="AlphaFoldDB" id="A0A238FHE4"/>
<dbReference type="STRING" id="269621.A0A238FHE4"/>
<feature type="region of interest" description="Disordered" evidence="3">
    <location>
        <begin position="74"/>
        <end position="98"/>
    </location>
</feature>
<keyword evidence="2" id="KW-0808">Transferase</keyword>
<name>A0A238FHE4_9BASI</name>
<dbReference type="InterPro" id="IPR002685">
    <property type="entry name" value="Glyco_trans_15"/>
</dbReference>
<dbReference type="PANTHER" id="PTHR31121">
    <property type="entry name" value="ALPHA-1,2 MANNOSYLTRANSFERASE KTR1"/>
    <property type="match status" value="1"/>
</dbReference>
<dbReference type="GO" id="GO:0000026">
    <property type="term" value="F:alpha-1,2-mannosyltransferase activity"/>
    <property type="evidence" value="ECO:0007669"/>
    <property type="project" value="TreeGrafter"/>
</dbReference>
<evidence type="ECO:0000313" key="4">
    <source>
        <dbReference type="EMBL" id="SCV71314.1"/>
    </source>
</evidence>
<reference evidence="5" key="1">
    <citation type="submission" date="2016-09" db="EMBL/GenBank/DDBJ databases">
        <authorList>
            <person name="Jeantristanb JTB J.-T."/>
            <person name="Ricardo R."/>
        </authorList>
    </citation>
    <scope>NUCLEOTIDE SEQUENCE [LARGE SCALE GENOMIC DNA]</scope>
</reference>
<evidence type="ECO:0000256" key="2">
    <source>
        <dbReference type="ARBA" id="ARBA00022679"/>
    </source>
</evidence>
<feature type="compositionally biased region" description="Polar residues" evidence="3">
    <location>
        <begin position="78"/>
        <end position="88"/>
    </location>
</feature>
<dbReference type="GO" id="GO:0005794">
    <property type="term" value="C:Golgi apparatus"/>
    <property type="evidence" value="ECO:0007669"/>
    <property type="project" value="TreeGrafter"/>
</dbReference>
<dbReference type="InterPro" id="IPR029044">
    <property type="entry name" value="Nucleotide-diphossugar_trans"/>
</dbReference>
<accession>A0A238FHE4</accession>
<dbReference type="GO" id="GO:0016020">
    <property type="term" value="C:membrane"/>
    <property type="evidence" value="ECO:0007669"/>
    <property type="project" value="InterPro"/>
</dbReference>
<dbReference type="GO" id="GO:0000032">
    <property type="term" value="P:cell wall mannoprotein biosynthetic process"/>
    <property type="evidence" value="ECO:0007669"/>
    <property type="project" value="TreeGrafter"/>
</dbReference>
<evidence type="ECO:0000256" key="1">
    <source>
        <dbReference type="ARBA" id="ARBA00007677"/>
    </source>
</evidence>
<dbReference type="Pfam" id="PF01793">
    <property type="entry name" value="Glyco_transf_15"/>
    <property type="match status" value="1"/>
</dbReference>
<dbReference type="EMBL" id="FMSP01000007">
    <property type="protein sequence ID" value="SCV71314.1"/>
    <property type="molecule type" value="Genomic_DNA"/>
</dbReference>
<sequence length="439" mass="50385">MSHAVNIVIPFDYSQRFAFDSCIDNPPVRLFARMAIGSWILTVAVLALAGLHPSPWLSDNAALVLSPSRQGRLDSHRQALSTTSTSSPVRGCQDPKTVATEPRENAAITLLVREQDLADLLPTLDNFERRFNRQFRYPYVFLTAPVDPPFSTTFREKVVARLPKGAIVEWATVEARYWRIPEMMDVVQVKNGFEQQEKDGVQYAGREGYHHMCRYFSGLWIRTAALQKYDWYWRLEPGVRFYCTISYDPFRFMALNHKIYGFVITIVENMNTIPTLFDSILQLVKKRGLVPGARLWQFLLKKGDPGAYSGCHFWTNFEIGDLRFFRSEPYQTVFDELDQAGGFFSERASNCSATFASHEVDRIHYFEDFAYQHDWFMHCPQEKGLGCDCQCPAYSKNPLPKNELTDVDHDWRFSCLDRWKQAVGTSASTFTPPPSSAHG</sequence>